<organism evidence="1 2">
    <name type="scientific">Trichlorobacter lovleyi (strain ATCC BAA-1151 / DSM 17278 / SZ)</name>
    <name type="common">Geobacter lovleyi</name>
    <dbReference type="NCBI Taxonomy" id="398767"/>
    <lineage>
        <taxon>Bacteria</taxon>
        <taxon>Pseudomonadati</taxon>
        <taxon>Thermodesulfobacteriota</taxon>
        <taxon>Desulfuromonadia</taxon>
        <taxon>Geobacterales</taxon>
        <taxon>Geobacteraceae</taxon>
        <taxon>Trichlorobacter</taxon>
    </lineage>
</organism>
<dbReference type="OrthoDB" id="9796518at2"/>
<dbReference type="AlphaFoldDB" id="B3EBP6"/>
<gene>
    <name evidence="1" type="ordered locus">Glov_3379</name>
</gene>
<protein>
    <submittedName>
        <fullName evidence="1">Conserved hypothetical cytosolic protein</fullName>
    </submittedName>
</protein>
<evidence type="ECO:0000313" key="2">
    <source>
        <dbReference type="Proteomes" id="UP000002420"/>
    </source>
</evidence>
<dbReference type="STRING" id="398767.Glov_3379"/>
<evidence type="ECO:0000313" key="1">
    <source>
        <dbReference type="EMBL" id="ACD97085.1"/>
    </source>
</evidence>
<proteinExistence type="predicted"/>
<dbReference type="InterPro" id="IPR011051">
    <property type="entry name" value="RmlC_Cupin_sf"/>
</dbReference>
<reference evidence="1 2" key="1">
    <citation type="submission" date="2008-05" db="EMBL/GenBank/DDBJ databases">
        <title>Complete sequence of chromosome of Geobacter lovleyi SZ.</title>
        <authorList>
            <consortium name="US DOE Joint Genome Institute"/>
            <person name="Lucas S."/>
            <person name="Copeland A."/>
            <person name="Lapidus A."/>
            <person name="Glavina del Rio T."/>
            <person name="Dalin E."/>
            <person name="Tice H."/>
            <person name="Bruce D."/>
            <person name="Goodwin L."/>
            <person name="Pitluck S."/>
            <person name="Chertkov O."/>
            <person name="Meincke L."/>
            <person name="Brettin T."/>
            <person name="Detter J.C."/>
            <person name="Han C."/>
            <person name="Tapia R."/>
            <person name="Kuske C.R."/>
            <person name="Schmutz J."/>
            <person name="Larimer F."/>
            <person name="Land M."/>
            <person name="Hauser L."/>
            <person name="Kyrpides N."/>
            <person name="Mikhailova N."/>
            <person name="Sung Y."/>
            <person name="Fletcher K.E."/>
            <person name="Ritalahti K.M."/>
            <person name="Loeffler F.E."/>
            <person name="Richardson P."/>
        </authorList>
    </citation>
    <scope>NUCLEOTIDE SEQUENCE [LARGE SCALE GENOMIC DNA]</scope>
    <source>
        <strain evidence="2">ATCC BAA-1151 / DSM 17278 / SZ</strain>
    </source>
</reference>
<accession>B3EBP6</accession>
<name>B3EBP6_TRIL1</name>
<keyword evidence="2" id="KW-1185">Reference proteome</keyword>
<dbReference type="SUPFAM" id="SSF51182">
    <property type="entry name" value="RmlC-like cupins"/>
    <property type="match status" value="1"/>
</dbReference>
<dbReference type="Proteomes" id="UP000002420">
    <property type="component" value="Chromosome"/>
</dbReference>
<dbReference type="RefSeq" id="WP_012471409.1">
    <property type="nucleotide sequence ID" value="NC_010814.1"/>
</dbReference>
<dbReference type="HOGENOM" id="CLU_129803_0_0_7"/>
<dbReference type="KEGG" id="glo:Glov_3379"/>
<dbReference type="EMBL" id="CP001089">
    <property type="protein sequence ID" value="ACD97085.1"/>
    <property type="molecule type" value="Genomic_DNA"/>
</dbReference>
<sequence length="148" mass="17002">MPTEADQIISEEYTPSHLVEHVVWHDQHIATIIRKDYMPETTTFISPDSYYQQAGFVVYPKDGVVARHTHLPLQRHLVGTPETLLIRKGRAEVELYGLDKCLIGIWNLEEGDIILLVSGGHRLKCLEDTIFFELKQGPYTGLVEKERF</sequence>